<gene>
    <name evidence="1" type="ORF">ACFFQ6_21445</name>
</gene>
<reference evidence="1 2" key="1">
    <citation type="submission" date="2024-09" db="EMBL/GenBank/DDBJ databases">
        <authorList>
            <person name="Sun Q."/>
            <person name="Mori K."/>
        </authorList>
    </citation>
    <scope>NUCLEOTIDE SEQUENCE [LARGE SCALE GENOMIC DNA]</scope>
    <source>
        <strain evidence="1 2">JCM 11411</strain>
    </source>
</reference>
<comment type="caution">
    <text evidence="1">The sequence shown here is derived from an EMBL/GenBank/DDBJ whole genome shotgun (WGS) entry which is preliminary data.</text>
</comment>
<sequence>MNDPQGNHVVVDGYADDRGGTGSAVGVLGLIEGMRKFAINILGRRSRRW</sequence>
<name>A0ABV5XIH0_9NOCA</name>
<dbReference type="GeneID" id="93801201"/>
<dbReference type="RefSeq" id="WP_185564593.1">
    <property type="nucleotide sequence ID" value="NZ_JBEUOO010000005.1"/>
</dbReference>
<organism evidence="1 2">
    <name type="scientific">Rhodococcus baikonurensis</name>
    <dbReference type="NCBI Taxonomy" id="172041"/>
    <lineage>
        <taxon>Bacteria</taxon>
        <taxon>Bacillati</taxon>
        <taxon>Actinomycetota</taxon>
        <taxon>Actinomycetes</taxon>
        <taxon>Mycobacteriales</taxon>
        <taxon>Nocardiaceae</taxon>
        <taxon>Rhodococcus</taxon>
        <taxon>Rhodococcus erythropolis group</taxon>
    </lineage>
</organism>
<accession>A0ABV5XIH0</accession>
<proteinExistence type="predicted"/>
<evidence type="ECO:0000313" key="2">
    <source>
        <dbReference type="Proteomes" id="UP001589587"/>
    </source>
</evidence>
<dbReference type="Proteomes" id="UP001589587">
    <property type="component" value="Unassembled WGS sequence"/>
</dbReference>
<protein>
    <submittedName>
        <fullName evidence="1">Uncharacterized protein</fullName>
    </submittedName>
</protein>
<dbReference type="EMBL" id="JBHMAS010000049">
    <property type="protein sequence ID" value="MFB9782270.1"/>
    <property type="molecule type" value="Genomic_DNA"/>
</dbReference>
<evidence type="ECO:0000313" key="1">
    <source>
        <dbReference type="EMBL" id="MFB9782270.1"/>
    </source>
</evidence>
<keyword evidence="2" id="KW-1185">Reference proteome</keyword>